<dbReference type="AlphaFoldDB" id="A0A1I3LWU9"/>
<gene>
    <name evidence="1" type="ORF">SAMN05444682_106163</name>
</gene>
<reference evidence="1 2" key="1">
    <citation type="submission" date="2016-10" db="EMBL/GenBank/DDBJ databases">
        <authorList>
            <person name="de Groot N.N."/>
        </authorList>
    </citation>
    <scope>NUCLEOTIDE SEQUENCE [LARGE SCALE GENOMIC DNA]</scope>
    <source>
        <strain evidence="1 2">RK1</strain>
    </source>
</reference>
<evidence type="ECO:0000313" key="2">
    <source>
        <dbReference type="Proteomes" id="UP000198670"/>
    </source>
</evidence>
<dbReference type="Proteomes" id="UP000198670">
    <property type="component" value="Unassembled WGS sequence"/>
</dbReference>
<organism evidence="1 2">
    <name type="scientific">Parapedobacter indicus</name>
    <dbReference type="NCBI Taxonomy" id="1477437"/>
    <lineage>
        <taxon>Bacteria</taxon>
        <taxon>Pseudomonadati</taxon>
        <taxon>Bacteroidota</taxon>
        <taxon>Sphingobacteriia</taxon>
        <taxon>Sphingobacteriales</taxon>
        <taxon>Sphingobacteriaceae</taxon>
        <taxon>Parapedobacter</taxon>
    </lineage>
</organism>
<proteinExistence type="predicted"/>
<evidence type="ECO:0000313" key="1">
    <source>
        <dbReference type="EMBL" id="SFI88985.1"/>
    </source>
</evidence>
<sequence>MEKIGIKRIYEPYDSKDGFRVLVDRLWPRGVKREDARIDLWLKEIAPSTALRTWFGHDPAKWKEFGQRYRKELGENDAVEKLVDLLREKDTITLLYGAKDEQHNQAVVLADFVMEYGS</sequence>
<dbReference type="PANTHER" id="PTHR36849:SF1">
    <property type="entry name" value="CYTOPLASMIC PROTEIN"/>
    <property type="match status" value="1"/>
</dbReference>
<dbReference type="STRING" id="1477437.SAMN05444682_106163"/>
<protein>
    <submittedName>
        <fullName evidence="1">Uncharacterized conserved protein YeaO, DUF488 family</fullName>
    </submittedName>
</protein>
<dbReference type="RefSeq" id="WP_090627608.1">
    <property type="nucleotide sequence ID" value="NZ_FOQO01000006.1"/>
</dbReference>
<accession>A0A1I3LWU9</accession>
<name>A0A1I3LWU9_9SPHI</name>
<dbReference type="EMBL" id="FOQO01000006">
    <property type="protein sequence ID" value="SFI88985.1"/>
    <property type="molecule type" value="Genomic_DNA"/>
</dbReference>
<dbReference type="PANTHER" id="PTHR36849">
    <property type="entry name" value="CYTOPLASMIC PROTEIN-RELATED"/>
    <property type="match status" value="1"/>
</dbReference>
<dbReference type="Pfam" id="PF22752">
    <property type="entry name" value="DUF488-N3i"/>
    <property type="match status" value="1"/>
</dbReference>
<keyword evidence="2" id="KW-1185">Reference proteome</keyword>
<dbReference type="OrthoDB" id="9790745at2"/>
<dbReference type="InterPro" id="IPR052552">
    <property type="entry name" value="YeaO-like"/>
</dbReference>